<evidence type="ECO:0000313" key="10">
    <source>
        <dbReference type="Proteomes" id="UP001362899"/>
    </source>
</evidence>
<evidence type="ECO:0000313" key="9">
    <source>
        <dbReference type="EMBL" id="GMM49913.1"/>
    </source>
</evidence>
<dbReference type="InterPro" id="IPR036980">
    <property type="entry name" value="RNase_P/MRP_Rpp29_sf"/>
</dbReference>
<dbReference type="Pfam" id="PF01868">
    <property type="entry name" value="RNase_P-MRP_p29"/>
    <property type="match status" value="1"/>
</dbReference>
<dbReference type="AlphaFoldDB" id="A0AAV5RFL6"/>
<organism evidence="9 10">
    <name type="scientific">Starmerella bacillaris</name>
    <name type="common">Yeast</name>
    <name type="synonym">Candida zemplinina</name>
    <dbReference type="NCBI Taxonomy" id="1247836"/>
    <lineage>
        <taxon>Eukaryota</taxon>
        <taxon>Fungi</taxon>
        <taxon>Dikarya</taxon>
        <taxon>Ascomycota</taxon>
        <taxon>Saccharomycotina</taxon>
        <taxon>Dipodascomycetes</taxon>
        <taxon>Dipodascales</taxon>
        <taxon>Trichomonascaceae</taxon>
        <taxon>Starmerella</taxon>
    </lineage>
</organism>
<dbReference type="Gene3D" id="2.30.30.210">
    <property type="entry name" value="Ribonuclease P/MRP, subunit p29"/>
    <property type="match status" value="1"/>
</dbReference>
<keyword evidence="8" id="KW-0472">Membrane</keyword>
<comment type="caution">
    <text evidence="9">The sequence shown here is derived from an EMBL/GenBank/DDBJ whole genome shotgun (WGS) entry which is preliminary data.</text>
</comment>
<dbReference type="SUPFAM" id="SSF101744">
    <property type="entry name" value="Rof/RNase P subunit-like"/>
    <property type="match status" value="1"/>
</dbReference>
<evidence type="ECO:0000256" key="3">
    <source>
        <dbReference type="ARBA" id="ARBA00022490"/>
    </source>
</evidence>
<keyword evidence="8" id="KW-0812">Transmembrane</keyword>
<feature type="transmembrane region" description="Helical" evidence="8">
    <location>
        <begin position="6"/>
        <end position="38"/>
    </location>
</feature>
<dbReference type="Proteomes" id="UP001362899">
    <property type="component" value="Unassembled WGS sequence"/>
</dbReference>
<accession>A0AAV5RFL6</accession>
<keyword evidence="7" id="KW-0378">Hydrolase</keyword>
<dbReference type="InterPro" id="IPR002730">
    <property type="entry name" value="Rpp29/RNP1"/>
</dbReference>
<evidence type="ECO:0000256" key="1">
    <source>
        <dbReference type="ARBA" id="ARBA00004123"/>
    </source>
</evidence>
<evidence type="ECO:0000256" key="7">
    <source>
        <dbReference type="ARBA" id="ARBA00022801"/>
    </source>
</evidence>
<keyword evidence="6" id="KW-0255">Endonuclease</keyword>
<dbReference type="PANTHER" id="PTHR13348:SF0">
    <property type="entry name" value="RIBONUCLEASE P PROTEIN SUBUNIT P29"/>
    <property type="match status" value="1"/>
</dbReference>
<dbReference type="GO" id="GO:0030677">
    <property type="term" value="C:ribonuclease P complex"/>
    <property type="evidence" value="ECO:0007669"/>
    <property type="project" value="InterPro"/>
</dbReference>
<dbReference type="GO" id="GO:0016787">
    <property type="term" value="F:hydrolase activity"/>
    <property type="evidence" value="ECO:0007669"/>
    <property type="project" value="UniProtKB-KW"/>
</dbReference>
<comment type="subcellular location">
    <subcellularLocation>
        <location evidence="1">Nucleus</location>
    </subcellularLocation>
</comment>
<dbReference type="HAMAP" id="MF_00754">
    <property type="entry name" value="RNase_P_1"/>
    <property type="match status" value="1"/>
</dbReference>
<reference evidence="9 10" key="1">
    <citation type="journal article" date="2023" name="Elife">
        <title>Identification of key yeast species and microbe-microbe interactions impacting larval growth of Drosophila in the wild.</title>
        <authorList>
            <person name="Mure A."/>
            <person name="Sugiura Y."/>
            <person name="Maeda R."/>
            <person name="Honda K."/>
            <person name="Sakurai N."/>
            <person name="Takahashi Y."/>
            <person name="Watada M."/>
            <person name="Katoh T."/>
            <person name="Gotoh A."/>
            <person name="Gotoh Y."/>
            <person name="Taniguchi I."/>
            <person name="Nakamura K."/>
            <person name="Hayashi T."/>
            <person name="Katayama T."/>
            <person name="Uemura T."/>
            <person name="Hattori Y."/>
        </authorList>
    </citation>
    <scope>NUCLEOTIDE SEQUENCE [LARGE SCALE GENOMIC DNA]</scope>
    <source>
        <strain evidence="9 10">SB-73</strain>
    </source>
</reference>
<comment type="similarity">
    <text evidence="2">Belongs to the eukaryotic/archaeal RNase P protein component 1 family.</text>
</comment>
<evidence type="ECO:0000256" key="4">
    <source>
        <dbReference type="ARBA" id="ARBA00022694"/>
    </source>
</evidence>
<keyword evidence="5" id="KW-0540">Nuclease</keyword>
<evidence type="ECO:0000256" key="8">
    <source>
        <dbReference type="SAM" id="Phobius"/>
    </source>
</evidence>
<evidence type="ECO:0000256" key="5">
    <source>
        <dbReference type="ARBA" id="ARBA00022722"/>
    </source>
</evidence>
<keyword evidence="4" id="KW-0819">tRNA processing</keyword>
<gene>
    <name evidence="9" type="ORF">DASB73_008710</name>
</gene>
<dbReference type="GO" id="GO:0006364">
    <property type="term" value="P:rRNA processing"/>
    <property type="evidence" value="ECO:0007669"/>
    <property type="project" value="TreeGrafter"/>
</dbReference>
<keyword evidence="3" id="KW-0963">Cytoplasm</keyword>
<dbReference type="SMART" id="SM00538">
    <property type="entry name" value="POP4"/>
    <property type="match status" value="1"/>
</dbReference>
<protein>
    <submittedName>
        <fullName evidence="9">RNase P/RNase MRP complex subunit</fullName>
    </submittedName>
</protein>
<evidence type="ECO:0000256" key="6">
    <source>
        <dbReference type="ARBA" id="ARBA00022759"/>
    </source>
</evidence>
<dbReference type="InterPro" id="IPR023538">
    <property type="entry name" value="RNP1"/>
</dbReference>
<dbReference type="GO" id="GO:0000172">
    <property type="term" value="C:ribonuclease MRP complex"/>
    <property type="evidence" value="ECO:0007669"/>
    <property type="project" value="InterPro"/>
</dbReference>
<dbReference type="GO" id="GO:0001682">
    <property type="term" value="P:tRNA 5'-leader removal"/>
    <property type="evidence" value="ECO:0007669"/>
    <property type="project" value="InterPro"/>
</dbReference>
<dbReference type="GO" id="GO:0004519">
    <property type="term" value="F:endonuclease activity"/>
    <property type="evidence" value="ECO:0007669"/>
    <property type="project" value="UniProtKB-KW"/>
</dbReference>
<proteinExistence type="inferred from homology"/>
<dbReference type="GO" id="GO:0033204">
    <property type="term" value="F:ribonuclease P RNA binding"/>
    <property type="evidence" value="ECO:0007669"/>
    <property type="project" value="InterPro"/>
</dbReference>
<dbReference type="InterPro" id="IPR023534">
    <property type="entry name" value="Rof/RNase_P-like"/>
</dbReference>
<dbReference type="InterPro" id="IPR016848">
    <property type="entry name" value="RNase_P/MRP_Rpp29-subunit"/>
</dbReference>
<evidence type="ECO:0000256" key="2">
    <source>
        <dbReference type="ARBA" id="ARBA00006181"/>
    </source>
</evidence>
<sequence length="295" mass="33566">MVSMVFMLSMVFTVSVVPVVFMLPIVSVVPTVPGYGYLRKIINKEVQRFRGVFAFEDKVKSSGKMEFELLLKSHTEEEARKLLNERYSLQGSQKPFLVLHAVKQPEKKISKHRQRKSTANAQLAKFLKCGSHIYNDYIALNELWNEYITGVIGNKAGAAQSVLSADWHGADVRVKASKNPTFINIRGILLWESRNQLLIASTKNKLVQVPKHGTIFELHVPCAKENKEDSSKKSKISADDGSNITDINKKENEYKSTDTYIVIGDRVQCRSTERTTRKFKPHDVSDIARFSRVFW</sequence>
<keyword evidence="10" id="KW-1185">Reference proteome</keyword>
<dbReference type="GO" id="GO:0005634">
    <property type="term" value="C:nucleus"/>
    <property type="evidence" value="ECO:0007669"/>
    <property type="project" value="UniProtKB-SubCell"/>
</dbReference>
<dbReference type="EMBL" id="BTGC01000003">
    <property type="protein sequence ID" value="GMM49913.1"/>
    <property type="molecule type" value="Genomic_DNA"/>
</dbReference>
<name>A0AAV5RFL6_STABA</name>
<dbReference type="PANTHER" id="PTHR13348">
    <property type="entry name" value="RIBONUCLEASE P SUBUNIT P29"/>
    <property type="match status" value="1"/>
</dbReference>
<keyword evidence="8" id="KW-1133">Transmembrane helix</keyword>